<comment type="caution">
    <text evidence="2">The sequence shown here is derived from an EMBL/GenBank/DDBJ whole genome shotgun (WGS) entry which is preliminary data.</text>
</comment>
<organism evidence="2 3">
    <name type="scientific">Stylosanthes scabra</name>
    <dbReference type="NCBI Taxonomy" id="79078"/>
    <lineage>
        <taxon>Eukaryota</taxon>
        <taxon>Viridiplantae</taxon>
        <taxon>Streptophyta</taxon>
        <taxon>Embryophyta</taxon>
        <taxon>Tracheophyta</taxon>
        <taxon>Spermatophyta</taxon>
        <taxon>Magnoliopsida</taxon>
        <taxon>eudicotyledons</taxon>
        <taxon>Gunneridae</taxon>
        <taxon>Pentapetalae</taxon>
        <taxon>rosids</taxon>
        <taxon>fabids</taxon>
        <taxon>Fabales</taxon>
        <taxon>Fabaceae</taxon>
        <taxon>Papilionoideae</taxon>
        <taxon>50 kb inversion clade</taxon>
        <taxon>dalbergioids sensu lato</taxon>
        <taxon>Dalbergieae</taxon>
        <taxon>Pterocarpus clade</taxon>
        <taxon>Stylosanthes</taxon>
    </lineage>
</organism>
<sequence length="310" mass="34380">MRALHQRKTSSLRKKGADGSSRAHGRAVRADWAPWLFFGLDWFCSPLKTTRGRITTVALEPTEVAETILPPPKLPDLDLAAILGSTLPYTTISSVWDGAVVEYGIAAHKAEPASRDSLSGDGDQHTSGGQKPPRRRVLPFIGTPLVLMDVVLPWDYKVVMTRESFTMVSSVPEAGGVLRAVGKEVLAVRHPYSSCATAAWETMGGTAQRRKRLCSLFNTENVSIRVGEEWLVLTPADKLGLSYVIQAQDLNSIHEEGQLEEEMQDLNSIHEEGQFEKERQNLNSIHEEGQLEEKMEFLCNVEEEYAPRLG</sequence>
<accession>A0ABU6QE55</accession>
<reference evidence="2 3" key="1">
    <citation type="journal article" date="2023" name="Plants (Basel)">
        <title>Bridging the Gap: Combining Genomics and Transcriptomics Approaches to Understand Stylosanthes scabra, an Orphan Legume from the Brazilian Caatinga.</title>
        <authorList>
            <person name="Ferreira-Neto J.R.C."/>
            <person name="da Silva M.D."/>
            <person name="Binneck E."/>
            <person name="de Melo N.F."/>
            <person name="da Silva R.H."/>
            <person name="de Melo A.L.T.M."/>
            <person name="Pandolfi V."/>
            <person name="Bustamante F.O."/>
            <person name="Brasileiro-Vidal A.C."/>
            <person name="Benko-Iseppon A.M."/>
        </authorList>
    </citation>
    <scope>NUCLEOTIDE SEQUENCE [LARGE SCALE GENOMIC DNA]</scope>
    <source>
        <tissue evidence="2">Leaves</tissue>
    </source>
</reference>
<feature type="region of interest" description="Disordered" evidence="1">
    <location>
        <begin position="112"/>
        <end position="136"/>
    </location>
</feature>
<dbReference type="Proteomes" id="UP001341840">
    <property type="component" value="Unassembled WGS sequence"/>
</dbReference>
<dbReference type="EMBL" id="JASCZI010000192">
    <property type="protein sequence ID" value="MED6109895.1"/>
    <property type="molecule type" value="Genomic_DNA"/>
</dbReference>
<gene>
    <name evidence="2" type="ORF">PIB30_037810</name>
</gene>
<evidence type="ECO:0000313" key="3">
    <source>
        <dbReference type="Proteomes" id="UP001341840"/>
    </source>
</evidence>
<evidence type="ECO:0000313" key="2">
    <source>
        <dbReference type="EMBL" id="MED6109895.1"/>
    </source>
</evidence>
<keyword evidence="3" id="KW-1185">Reference proteome</keyword>
<protein>
    <submittedName>
        <fullName evidence="2">Uncharacterized protein</fullName>
    </submittedName>
</protein>
<proteinExistence type="predicted"/>
<evidence type="ECO:0000256" key="1">
    <source>
        <dbReference type="SAM" id="MobiDB-lite"/>
    </source>
</evidence>
<feature type="compositionally biased region" description="Basic residues" evidence="1">
    <location>
        <begin position="1"/>
        <end position="14"/>
    </location>
</feature>
<name>A0ABU6QE55_9FABA</name>
<feature type="region of interest" description="Disordered" evidence="1">
    <location>
        <begin position="1"/>
        <end position="23"/>
    </location>
</feature>